<dbReference type="EMBL" id="JAGMVJ010000029">
    <property type="protein sequence ID" value="KAH7069537.1"/>
    <property type="molecule type" value="Genomic_DNA"/>
</dbReference>
<dbReference type="SUPFAM" id="SSF57701">
    <property type="entry name" value="Zn2/Cys6 DNA-binding domain"/>
    <property type="match status" value="1"/>
</dbReference>
<evidence type="ECO:0000256" key="1">
    <source>
        <dbReference type="ARBA" id="ARBA00004123"/>
    </source>
</evidence>
<name>A0A8K0QV57_9PLEO</name>
<evidence type="ECO:0000256" key="4">
    <source>
        <dbReference type="ARBA" id="ARBA00023163"/>
    </source>
</evidence>
<keyword evidence="4" id="KW-0804">Transcription</keyword>
<evidence type="ECO:0000256" key="5">
    <source>
        <dbReference type="ARBA" id="ARBA00023242"/>
    </source>
</evidence>
<dbReference type="PROSITE" id="PS00463">
    <property type="entry name" value="ZN2_CY6_FUNGAL_1"/>
    <property type="match status" value="1"/>
</dbReference>
<gene>
    <name evidence="7" type="ORF">FB567DRAFT_507984</name>
</gene>
<proteinExistence type="predicted"/>
<organism evidence="7 8">
    <name type="scientific">Paraphoma chrysanthemicola</name>
    <dbReference type="NCBI Taxonomy" id="798071"/>
    <lineage>
        <taxon>Eukaryota</taxon>
        <taxon>Fungi</taxon>
        <taxon>Dikarya</taxon>
        <taxon>Ascomycota</taxon>
        <taxon>Pezizomycotina</taxon>
        <taxon>Dothideomycetes</taxon>
        <taxon>Pleosporomycetidae</taxon>
        <taxon>Pleosporales</taxon>
        <taxon>Pleosporineae</taxon>
        <taxon>Phaeosphaeriaceae</taxon>
        <taxon>Paraphoma</taxon>
    </lineage>
</organism>
<dbReference type="Gene3D" id="4.10.240.10">
    <property type="entry name" value="Zn(2)-C6 fungal-type DNA-binding domain"/>
    <property type="match status" value="1"/>
</dbReference>
<keyword evidence="2" id="KW-0479">Metal-binding</keyword>
<evidence type="ECO:0000259" key="6">
    <source>
        <dbReference type="PROSITE" id="PS50048"/>
    </source>
</evidence>
<protein>
    <recommendedName>
        <fullName evidence="6">Zn(2)-C6 fungal-type domain-containing protein</fullName>
    </recommendedName>
</protein>
<evidence type="ECO:0000313" key="7">
    <source>
        <dbReference type="EMBL" id="KAH7069537.1"/>
    </source>
</evidence>
<feature type="domain" description="Zn(2)-C6 fungal-type" evidence="6">
    <location>
        <begin position="19"/>
        <end position="49"/>
    </location>
</feature>
<dbReference type="InterPro" id="IPR050815">
    <property type="entry name" value="TF_fung"/>
</dbReference>
<dbReference type="InterPro" id="IPR001138">
    <property type="entry name" value="Zn2Cys6_DnaBD"/>
</dbReference>
<dbReference type="AlphaFoldDB" id="A0A8K0QV57"/>
<dbReference type="OrthoDB" id="3862662at2759"/>
<dbReference type="CDD" id="cd00067">
    <property type="entry name" value="GAL4"/>
    <property type="match status" value="1"/>
</dbReference>
<evidence type="ECO:0000256" key="3">
    <source>
        <dbReference type="ARBA" id="ARBA00023015"/>
    </source>
</evidence>
<accession>A0A8K0QV57</accession>
<comment type="caution">
    <text evidence="7">The sequence shown here is derived from an EMBL/GenBank/DDBJ whole genome shotgun (WGS) entry which is preliminary data.</text>
</comment>
<dbReference type="GO" id="GO:0000981">
    <property type="term" value="F:DNA-binding transcription factor activity, RNA polymerase II-specific"/>
    <property type="evidence" value="ECO:0007669"/>
    <property type="project" value="InterPro"/>
</dbReference>
<dbReference type="CDD" id="cd12148">
    <property type="entry name" value="fungal_TF_MHR"/>
    <property type="match status" value="1"/>
</dbReference>
<dbReference type="PANTHER" id="PTHR47338:SF20">
    <property type="entry name" value="ZN(II)2CYS6 TRANSCRIPTION FACTOR (EUROFUNG)"/>
    <property type="match status" value="1"/>
</dbReference>
<dbReference type="GO" id="GO:0005634">
    <property type="term" value="C:nucleus"/>
    <property type="evidence" value="ECO:0007669"/>
    <property type="project" value="UniProtKB-SubCell"/>
</dbReference>
<dbReference type="PROSITE" id="PS50048">
    <property type="entry name" value="ZN2_CY6_FUNGAL_2"/>
    <property type="match status" value="1"/>
</dbReference>
<dbReference type="PANTHER" id="PTHR47338">
    <property type="entry name" value="ZN(II)2CYS6 TRANSCRIPTION FACTOR (EUROFUNG)-RELATED"/>
    <property type="match status" value="1"/>
</dbReference>
<dbReference type="InterPro" id="IPR036864">
    <property type="entry name" value="Zn2-C6_fun-type_DNA-bd_sf"/>
</dbReference>
<dbReference type="GO" id="GO:0008270">
    <property type="term" value="F:zinc ion binding"/>
    <property type="evidence" value="ECO:0007669"/>
    <property type="project" value="InterPro"/>
</dbReference>
<evidence type="ECO:0000313" key="8">
    <source>
        <dbReference type="Proteomes" id="UP000813461"/>
    </source>
</evidence>
<keyword evidence="3" id="KW-0805">Transcription regulation</keyword>
<comment type="subcellular location">
    <subcellularLocation>
        <location evidence="1">Nucleus</location>
    </subcellularLocation>
</comment>
<sequence>MMEREAPGLISFAQKAAHVCNRCRIRKQKCDRVLPRCNRCVSSDRHCDYSQHRPMPQANEETEPLVVRDESCSQADLSCRGTNALVQRLSSCADPFTHSSPATIRLWDLLREILDLADFDINDALHAYGTGVHPWCPILDESMLPNGSDDLARDPAKYPMFSLCMWFLSIRPCPHSKGMVASELYRTMKQVFAVINRDGEVVVEKLQIGMMIAVFEVSHGLRSQASMTVSNCAVMLQSLDLAKPQDRLDRCKHMLQWLGPSLLRLECTIHLSSTSQRSPLVIPPSHSIHTMLHNGLGSVIPPAVLHPNAISPRKLFFRTAVSLASGRVSAYIHAQNQGLIPDDTYEQVNESVNKVIGMLQGGPASDTWLHCASFAMLVCSHILLQHTEYHRHATRTSSTAELAYITARLHASRVMAWNMLRVAIEVIETETAVPHVPFAALCAVLRGSIAVLETRTLDSEDIVHASDVNKLSRIARWFAGRWYIGKEYINRIQELSL</sequence>
<keyword evidence="5" id="KW-0539">Nucleus</keyword>
<dbReference type="Pfam" id="PF00172">
    <property type="entry name" value="Zn_clus"/>
    <property type="match status" value="1"/>
</dbReference>
<dbReference type="Proteomes" id="UP000813461">
    <property type="component" value="Unassembled WGS sequence"/>
</dbReference>
<keyword evidence="8" id="KW-1185">Reference proteome</keyword>
<reference evidence="7" key="1">
    <citation type="journal article" date="2021" name="Nat. Commun.">
        <title>Genetic determinants of endophytism in the Arabidopsis root mycobiome.</title>
        <authorList>
            <person name="Mesny F."/>
            <person name="Miyauchi S."/>
            <person name="Thiergart T."/>
            <person name="Pickel B."/>
            <person name="Atanasova L."/>
            <person name="Karlsson M."/>
            <person name="Huettel B."/>
            <person name="Barry K.W."/>
            <person name="Haridas S."/>
            <person name="Chen C."/>
            <person name="Bauer D."/>
            <person name="Andreopoulos W."/>
            <person name="Pangilinan J."/>
            <person name="LaButti K."/>
            <person name="Riley R."/>
            <person name="Lipzen A."/>
            <person name="Clum A."/>
            <person name="Drula E."/>
            <person name="Henrissat B."/>
            <person name="Kohler A."/>
            <person name="Grigoriev I.V."/>
            <person name="Martin F.M."/>
            <person name="Hacquard S."/>
        </authorList>
    </citation>
    <scope>NUCLEOTIDE SEQUENCE</scope>
    <source>
        <strain evidence="7">MPI-SDFR-AT-0120</strain>
    </source>
</reference>
<dbReference type="SMART" id="SM00066">
    <property type="entry name" value="GAL4"/>
    <property type="match status" value="1"/>
</dbReference>
<evidence type="ECO:0000256" key="2">
    <source>
        <dbReference type="ARBA" id="ARBA00022723"/>
    </source>
</evidence>